<feature type="domain" description="YhdP central" evidence="1">
    <location>
        <begin position="1"/>
        <end position="1279"/>
    </location>
</feature>
<dbReference type="Pfam" id="PF13116">
    <property type="entry name" value="YhdP"/>
    <property type="match status" value="1"/>
</dbReference>
<evidence type="ECO:0000313" key="2">
    <source>
        <dbReference type="EMBL" id="RTR06095.1"/>
    </source>
</evidence>
<protein>
    <submittedName>
        <fullName evidence="2">DUF3971 domain-containing protein</fullName>
    </submittedName>
</protein>
<dbReference type="RefSeq" id="WP_126481618.1">
    <property type="nucleotide sequence ID" value="NZ_RXNS01000003.1"/>
</dbReference>
<accession>A0A431V850</accession>
<reference evidence="2 3" key="1">
    <citation type="submission" date="2018-12" db="EMBL/GenBank/DDBJ databases">
        <authorList>
            <person name="Yu L."/>
        </authorList>
    </citation>
    <scope>NUCLEOTIDE SEQUENCE [LARGE SCALE GENOMIC DNA]</scope>
    <source>
        <strain evidence="2 3">11S</strain>
    </source>
</reference>
<dbReference type="PANTHER" id="PTHR38690:SF1">
    <property type="entry name" value="PROTEASE"/>
    <property type="match status" value="1"/>
</dbReference>
<evidence type="ECO:0000313" key="3">
    <source>
        <dbReference type="Proteomes" id="UP000267400"/>
    </source>
</evidence>
<name>A0A431V850_9GAMM</name>
<organism evidence="2 3">
    <name type="scientific">Halomonas nitroreducens</name>
    <dbReference type="NCBI Taxonomy" id="447425"/>
    <lineage>
        <taxon>Bacteria</taxon>
        <taxon>Pseudomonadati</taxon>
        <taxon>Pseudomonadota</taxon>
        <taxon>Gammaproteobacteria</taxon>
        <taxon>Oceanospirillales</taxon>
        <taxon>Halomonadaceae</taxon>
        <taxon>Halomonas</taxon>
    </lineage>
</organism>
<comment type="caution">
    <text evidence="2">The sequence shown here is derived from an EMBL/GenBank/DDBJ whole genome shotgun (WGS) entry which is preliminary data.</text>
</comment>
<dbReference type="InterPro" id="IPR025263">
    <property type="entry name" value="YhdP_central"/>
</dbReference>
<dbReference type="OrthoDB" id="9762238at2"/>
<gene>
    <name evidence="2" type="ORF">EKG36_04965</name>
</gene>
<dbReference type="EMBL" id="RXNS01000003">
    <property type="protein sequence ID" value="RTR06095.1"/>
    <property type="molecule type" value="Genomic_DNA"/>
</dbReference>
<evidence type="ECO:0000259" key="1">
    <source>
        <dbReference type="Pfam" id="PF13116"/>
    </source>
</evidence>
<dbReference type="Proteomes" id="UP000267400">
    <property type="component" value="Unassembled WGS sequence"/>
</dbReference>
<keyword evidence="3" id="KW-1185">Reference proteome</keyword>
<dbReference type="InterPro" id="IPR011836">
    <property type="entry name" value="YhdP"/>
</dbReference>
<sequence>MSPTRLVIRWSLTLLALLLTLAAMLVLVVQLLLGQTDRLTPRLEALLASRFEAAVVLGGIEGDLAGLDPRLQVADLDIKARPDLGDLPLLEMESAHLRLDTAASLRQGMPVVADARLSGITLHLYQAADRSWQWPAPAELPPELIPESEFDLSRLDFWVGVLLRQRAWVEDVRVVLHGRKGEAVLEAPRLLMVGDARSAHLEGEVHRRDRPGQAFQVVMEVVPGDQGLDDFGAALQADMPLASLIGLSSLLGYEDLVSVDEAEGQARLWGRWTRGRLADVRLEVEASRLVLNQQAPPPEAGAERGIVLEETVLQGQWLRDEAGEGWQAWLEGDARNATGSVDPTAGPPVPRYWHLQSRPDGWWLNASAFDLGALAAWRERLPLPEGLSRAVASLAPRGRVTALGLGRRDDQWRARVSATDVAVDPWQQAPGGGPLDIWVEADGTRGRVRFVDSADAELVFPEIFTAPLALEHASGRVDWVYDGPRSFVSGRQLAVGWQGAEIEGGFGLSIGGPGRGGFGLQLDFHDVDAVSRPLTDWLPMPLLRERVDSELAEWLAGGLAGRVPEGALRLHVPVSRSPQAVAARIAPALRLALEVRDGHLPFAPGWPAVDAVDGRLELEGERLTARVTRAESLGVQARDAVVRMADETLEVESPLTADVPALIRYLAAMPVDGTSMAADWQGDGQVTGRLALALPLAEAEALSLDISGEATLPRLVHAPTGLVIESLEGPLAWHQQGETGGLEGRLAGRLLGGPLEADIDTGGEGIAMSGTADVATLLDLGAPAGVKQVVSGRLPWQARLALGEGPPSLTLESALKGTAIALPAPLGKAADEIRPLRLSAELGETLRVSGRLGAQLGLRWREQGGGQGQVWLGGGGPTAWPVEPGWSVQAYLPRLALGDWVRQLSPLAGDLGAPGGGQGLARVTLDTDCLSVQARCLGSLIIDGRPVSGGWDLALDGTLLAGQVAYRERQAIPLDVSLSSLSLDGWLPGEATGSGELLDELETAPEPVPMPAWLGELPSGRLRVADIHWRARRLGPFTAYWRASPEQLVVDPVGLTLGQISAHGNLTWEATGHGASLTRARLALDGRDLGSALEALGQPVAVRSEETRVDSQLAWPGAPWQFALARSRGSLEVELRDGRFVNLESPSARVIGLLNVDNLLRRLTLDFSDITGRGTAFDRVSGAATLYGGVLETRGPVTIDGPATRFTLEGSVDLARRELDQRLGVTVPVSNNLPLAAVIAGAPVVGGALFIADKIFGDAIDRVTRIHYRVQGPWTSPRISLESAE</sequence>
<proteinExistence type="predicted"/>
<dbReference type="PANTHER" id="PTHR38690">
    <property type="entry name" value="PROTEASE-RELATED"/>
    <property type="match status" value="1"/>
</dbReference>